<keyword evidence="3" id="KW-1185">Reference proteome</keyword>
<dbReference type="InParanoid" id="A0A165CCI0"/>
<evidence type="ECO:0000256" key="1">
    <source>
        <dbReference type="SAM" id="MobiDB-lite"/>
    </source>
</evidence>
<evidence type="ECO:0000313" key="3">
    <source>
        <dbReference type="Proteomes" id="UP000077266"/>
    </source>
</evidence>
<proteinExistence type="predicted"/>
<feature type="compositionally biased region" description="Polar residues" evidence="1">
    <location>
        <begin position="1"/>
        <end position="11"/>
    </location>
</feature>
<dbReference type="Proteomes" id="UP000077266">
    <property type="component" value="Unassembled WGS sequence"/>
</dbReference>
<name>A0A165CCI0_EXIGL</name>
<feature type="compositionally biased region" description="Polar residues" evidence="1">
    <location>
        <begin position="26"/>
        <end position="38"/>
    </location>
</feature>
<feature type="region of interest" description="Disordered" evidence="1">
    <location>
        <begin position="1"/>
        <end position="61"/>
    </location>
</feature>
<protein>
    <submittedName>
        <fullName evidence="2">Uncharacterized protein</fullName>
    </submittedName>
</protein>
<sequence length="78" mass="8618">MRKNTWVDNSGDTGGFAGNRRKLSTARATSLSSVQCPVQEQGKRHSQRRSTEPRSRVRMPHVSQAVRLSCHPGRGIGC</sequence>
<accession>A0A165CCI0</accession>
<gene>
    <name evidence="2" type="ORF">EXIGLDRAFT_351594</name>
</gene>
<dbReference type="AlphaFoldDB" id="A0A165CCI0"/>
<organism evidence="2 3">
    <name type="scientific">Exidia glandulosa HHB12029</name>
    <dbReference type="NCBI Taxonomy" id="1314781"/>
    <lineage>
        <taxon>Eukaryota</taxon>
        <taxon>Fungi</taxon>
        <taxon>Dikarya</taxon>
        <taxon>Basidiomycota</taxon>
        <taxon>Agaricomycotina</taxon>
        <taxon>Agaricomycetes</taxon>
        <taxon>Auriculariales</taxon>
        <taxon>Exidiaceae</taxon>
        <taxon>Exidia</taxon>
    </lineage>
</organism>
<dbReference type="EMBL" id="KV426338">
    <property type="protein sequence ID" value="KZV82216.1"/>
    <property type="molecule type" value="Genomic_DNA"/>
</dbReference>
<reference evidence="2 3" key="1">
    <citation type="journal article" date="2016" name="Mol. Biol. Evol.">
        <title>Comparative Genomics of Early-Diverging Mushroom-Forming Fungi Provides Insights into the Origins of Lignocellulose Decay Capabilities.</title>
        <authorList>
            <person name="Nagy L.G."/>
            <person name="Riley R."/>
            <person name="Tritt A."/>
            <person name="Adam C."/>
            <person name="Daum C."/>
            <person name="Floudas D."/>
            <person name="Sun H."/>
            <person name="Yadav J.S."/>
            <person name="Pangilinan J."/>
            <person name="Larsson K.H."/>
            <person name="Matsuura K."/>
            <person name="Barry K."/>
            <person name="Labutti K."/>
            <person name="Kuo R."/>
            <person name="Ohm R.A."/>
            <person name="Bhattacharya S.S."/>
            <person name="Shirouzu T."/>
            <person name="Yoshinaga Y."/>
            <person name="Martin F.M."/>
            <person name="Grigoriev I.V."/>
            <person name="Hibbett D.S."/>
        </authorList>
    </citation>
    <scope>NUCLEOTIDE SEQUENCE [LARGE SCALE GENOMIC DNA]</scope>
    <source>
        <strain evidence="2 3">HHB12029</strain>
    </source>
</reference>
<evidence type="ECO:0000313" key="2">
    <source>
        <dbReference type="EMBL" id="KZV82216.1"/>
    </source>
</evidence>